<dbReference type="InParanoid" id="A0A078AWC1"/>
<dbReference type="AlphaFoldDB" id="A0A078AWC1"/>
<feature type="coiled-coil region" evidence="1">
    <location>
        <begin position="324"/>
        <end position="372"/>
    </location>
</feature>
<feature type="region of interest" description="Disordered" evidence="2">
    <location>
        <begin position="424"/>
        <end position="509"/>
    </location>
</feature>
<feature type="region of interest" description="Disordered" evidence="2">
    <location>
        <begin position="750"/>
        <end position="775"/>
    </location>
</feature>
<dbReference type="EMBL" id="CCKQ01014960">
    <property type="protein sequence ID" value="CDW86765.1"/>
    <property type="molecule type" value="Genomic_DNA"/>
</dbReference>
<accession>A0A078AWC1</accession>
<evidence type="ECO:0000256" key="1">
    <source>
        <dbReference type="SAM" id="Coils"/>
    </source>
</evidence>
<name>A0A078AWC1_STYLE</name>
<proteinExistence type="predicted"/>
<sequence length="783" mass="92479">MQDSLLHLLGSGHKNDSHKKQFTPIVSVNLVKPEKISSQRNGLSEYLEQSFEINFNVAQYDSNHNHTDDRSFNLDQFNSNSNFKTPIQKQNFNKYLNCNPPKSLSQLMEAKDQSKKKNSTNELKLGRANNTTSIYEDLLLSASNHLQKQKDKSPYFNKDQTVLLDSFYQNQMMIRRASANTQKKLLTKGKKSEFVMSDRTNNQNDWTSKSSIYQEVIIEKSSKSIMDTTTTQHTKQNSERMTIEGQNSKKSREEQRKKSVGLSCDNKLHFYNHTEIMKQTSQKVSESRRQLDDEFNLLLKKLDKKGLLPIQRQNYTKSELFKLFKQLDSEIQASEQNCKNNKQKYQFALKDKTDLDKENQMLKKKIDQQNQIIHKFASQNYVKTLEDELKFSNQILKQIRITIGFLLSFYKEIQDAFESPFENELQAKKQEPASNRNFEPPHHHHQQSLHQKIKQDEPKTIPRSKSAAQYKEQNSYAKNYLNKTQRPQQNEPQRERQKSPKIYHQQTLKSENALKKEIDMQKILIKKLKKDQMEKDFYILQLKKTLESDSEKQQIVNQLIEFERQKEMLRQDRQQLNHEQENQKNSVSKKQEELDDKTKMSGLKYTDSQMRQLLCVFNFKEQVSRLQTGMRIEFEESGRIIESFMMVIESIKQILPDDPTIESHYQQLRELIFTREKRFKIYEKWKQVQTLPSEISRFEIHNFNTTSKSIFDNMDDQTIFEEVSNISSSHNLMNMQSKMSNSHSINEFMVSEASRKGRKNSSKSRKRSRQMTNNTNLDLNLLV</sequence>
<feature type="region of interest" description="Disordered" evidence="2">
    <location>
        <begin position="576"/>
        <end position="598"/>
    </location>
</feature>
<dbReference type="OMA" id="QIRITIG"/>
<keyword evidence="4" id="KW-1185">Reference proteome</keyword>
<gene>
    <name evidence="3" type="primary">Contig10582.g11298</name>
    <name evidence="3" type="ORF">STYLEM_15863</name>
</gene>
<evidence type="ECO:0000313" key="4">
    <source>
        <dbReference type="Proteomes" id="UP000039865"/>
    </source>
</evidence>
<evidence type="ECO:0000256" key="2">
    <source>
        <dbReference type="SAM" id="MobiDB-lite"/>
    </source>
</evidence>
<feature type="compositionally biased region" description="Polar residues" evidence="2">
    <location>
        <begin position="226"/>
        <end position="235"/>
    </location>
</feature>
<feature type="region of interest" description="Disordered" evidence="2">
    <location>
        <begin position="226"/>
        <end position="260"/>
    </location>
</feature>
<evidence type="ECO:0000313" key="3">
    <source>
        <dbReference type="EMBL" id="CDW86765.1"/>
    </source>
</evidence>
<feature type="compositionally biased region" description="Basic residues" evidence="2">
    <location>
        <begin position="756"/>
        <end position="769"/>
    </location>
</feature>
<feature type="compositionally biased region" description="Polar residues" evidence="2">
    <location>
        <begin position="471"/>
        <end position="484"/>
    </location>
</feature>
<organism evidence="3 4">
    <name type="scientific">Stylonychia lemnae</name>
    <name type="common">Ciliate</name>
    <dbReference type="NCBI Taxonomy" id="5949"/>
    <lineage>
        <taxon>Eukaryota</taxon>
        <taxon>Sar</taxon>
        <taxon>Alveolata</taxon>
        <taxon>Ciliophora</taxon>
        <taxon>Intramacronucleata</taxon>
        <taxon>Spirotrichea</taxon>
        <taxon>Stichotrichia</taxon>
        <taxon>Sporadotrichida</taxon>
        <taxon>Oxytrichidae</taxon>
        <taxon>Stylonychinae</taxon>
        <taxon>Stylonychia</taxon>
    </lineage>
</organism>
<protein>
    <submittedName>
        <fullName evidence="3">Uncharacterized protein</fullName>
    </submittedName>
</protein>
<keyword evidence="1" id="KW-0175">Coiled coil</keyword>
<reference evidence="3 4" key="1">
    <citation type="submission" date="2014-06" db="EMBL/GenBank/DDBJ databases">
        <authorList>
            <person name="Swart Estienne"/>
        </authorList>
    </citation>
    <scope>NUCLEOTIDE SEQUENCE [LARGE SCALE GENOMIC DNA]</scope>
    <source>
        <strain evidence="3 4">130c</strain>
    </source>
</reference>
<feature type="compositionally biased region" description="Basic and acidic residues" evidence="2">
    <location>
        <begin position="589"/>
        <end position="598"/>
    </location>
</feature>
<dbReference type="Proteomes" id="UP000039865">
    <property type="component" value="Unassembled WGS sequence"/>
</dbReference>